<dbReference type="InterPro" id="IPR008145">
    <property type="entry name" value="GK/Ca_channel_bsu"/>
</dbReference>
<dbReference type="InterPro" id="IPR008144">
    <property type="entry name" value="Guanylate_kin-like_dom"/>
</dbReference>
<feature type="binding site" evidence="13">
    <location>
        <begin position="18"/>
        <end position="25"/>
    </location>
    <ligand>
        <name>ATP</name>
        <dbReference type="ChEBI" id="CHEBI:30616"/>
    </ligand>
</feature>
<dbReference type="Proteomes" id="UP000777265">
    <property type="component" value="Unassembled WGS sequence"/>
</dbReference>
<protein>
    <recommendedName>
        <fullName evidence="5 13">Guanylate kinase</fullName>
        <ecNumber evidence="4 13">2.7.4.8</ecNumber>
    </recommendedName>
    <alternativeName>
        <fullName evidence="11 13">GMP kinase</fullName>
    </alternativeName>
</protein>
<keyword evidence="7 13" id="KW-0808">Transferase</keyword>
<dbReference type="AlphaFoldDB" id="A0A971M2D2"/>
<keyword evidence="10 13" id="KW-0067">ATP-binding</keyword>
<evidence type="ECO:0000256" key="11">
    <source>
        <dbReference type="ARBA" id="ARBA00030128"/>
    </source>
</evidence>
<evidence type="ECO:0000256" key="10">
    <source>
        <dbReference type="ARBA" id="ARBA00022840"/>
    </source>
</evidence>
<keyword evidence="8 13" id="KW-0547">Nucleotide-binding</keyword>
<dbReference type="EC" id="2.7.4.8" evidence="4 13"/>
<evidence type="ECO:0000256" key="6">
    <source>
        <dbReference type="ARBA" id="ARBA00022490"/>
    </source>
</evidence>
<evidence type="ECO:0000256" key="13">
    <source>
        <dbReference type="HAMAP-Rule" id="MF_00328"/>
    </source>
</evidence>
<evidence type="ECO:0000256" key="5">
    <source>
        <dbReference type="ARBA" id="ARBA00016296"/>
    </source>
</evidence>
<feature type="domain" description="Guanylate kinase-like" evidence="14">
    <location>
        <begin position="11"/>
        <end position="186"/>
    </location>
</feature>
<evidence type="ECO:0000256" key="12">
    <source>
        <dbReference type="ARBA" id="ARBA00048594"/>
    </source>
</evidence>
<dbReference type="InterPro" id="IPR027417">
    <property type="entry name" value="P-loop_NTPase"/>
</dbReference>
<evidence type="ECO:0000256" key="7">
    <source>
        <dbReference type="ARBA" id="ARBA00022679"/>
    </source>
</evidence>
<evidence type="ECO:0000256" key="1">
    <source>
        <dbReference type="ARBA" id="ARBA00003531"/>
    </source>
</evidence>
<reference evidence="15" key="2">
    <citation type="submission" date="2020-01" db="EMBL/GenBank/DDBJ databases">
        <authorList>
            <person name="Campanaro S."/>
        </authorList>
    </citation>
    <scope>NUCLEOTIDE SEQUENCE</scope>
    <source>
        <strain evidence="15">AS06rmzACSIP_7</strain>
    </source>
</reference>
<evidence type="ECO:0000256" key="9">
    <source>
        <dbReference type="ARBA" id="ARBA00022777"/>
    </source>
</evidence>
<comment type="similarity">
    <text evidence="3 13">Belongs to the guanylate kinase family.</text>
</comment>
<comment type="catalytic activity">
    <reaction evidence="12 13">
        <text>GMP + ATP = GDP + ADP</text>
        <dbReference type="Rhea" id="RHEA:20780"/>
        <dbReference type="ChEBI" id="CHEBI:30616"/>
        <dbReference type="ChEBI" id="CHEBI:58115"/>
        <dbReference type="ChEBI" id="CHEBI:58189"/>
        <dbReference type="ChEBI" id="CHEBI:456216"/>
        <dbReference type="EC" id="2.7.4.8"/>
    </reaction>
</comment>
<dbReference type="Gene3D" id="3.40.50.300">
    <property type="entry name" value="P-loop containing nucleotide triphosphate hydrolases"/>
    <property type="match status" value="1"/>
</dbReference>
<dbReference type="PROSITE" id="PS00856">
    <property type="entry name" value="GUANYLATE_KINASE_1"/>
    <property type="match status" value="1"/>
</dbReference>
<keyword evidence="9 13" id="KW-0418">Kinase</keyword>
<dbReference type="InterPro" id="IPR020590">
    <property type="entry name" value="Guanylate_kinase_CS"/>
</dbReference>
<dbReference type="HAMAP" id="MF_00328">
    <property type="entry name" value="Guanylate_kinase"/>
    <property type="match status" value="1"/>
</dbReference>
<dbReference type="Pfam" id="PF00625">
    <property type="entry name" value="Guanylate_kin"/>
    <property type="match status" value="1"/>
</dbReference>
<dbReference type="GO" id="GO:0005829">
    <property type="term" value="C:cytosol"/>
    <property type="evidence" value="ECO:0007669"/>
    <property type="project" value="TreeGrafter"/>
</dbReference>
<gene>
    <name evidence="13 15" type="primary">gmk</name>
    <name evidence="15" type="ORF">GXY80_04470</name>
</gene>
<evidence type="ECO:0000259" key="14">
    <source>
        <dbReference type="PROSITE" id="PS50052"/>
    </source>
</evidence>
<dbReference type="GO" id="GO:0005524">
    <property type="term" value="F:ATP binding"/>
    <property type="evidence" value="ECO:0007669"/>
    <property type="project" value="UniProtKB-UniRule"/>
</dbReference>
<comment type="function">
    <text evidence="1 13">Essential for recycling GMP and indirectly, cGMP.</text>
</comment>
<evidence type="ECO:0000313" key="15">
    <source>
        <dbReference type="EMBL" id="NLW34723.1"/>
    </source>
</evidence>
<proteinExistence type="inferred from homology"/>
<dbReference type="GO" id="GO:0004385">
    <property type="term" value="F:GMP kinase activity"/>
    <property type="evidence" value="ECO:0007669"/>
    <property type="project" value="UniProtKB-UniRule"/>
</dbReference>
<dbReference type="SUPFAM" id="SSF52540">
    <property type="entry name" value="P-loop containing nucleoside triphosphate hydrolases"/>
    <property type="match status" value="1"/>
</dbReference>
<sequence length="198" mass="23495">MLNKCKERRQGRLFVVSGPSGVGKTTLIERLLKEDPGSRFSVSYTTRRKREWEINGKDYYFVDGETFNRMVKDDCFLEWEKVHGNLYGTPQKEIVEALEQSIDMFLDIDVNGAIKVKERHTDSCLIFVEPPSEEELMNRLALRGEKEIALRMKRVHEEMEKKYLFQYSVINDKLENAYRDFKEIVETVRRRRYGKNHC</sequence>
<dbReference type="FunFam" id="3.30.63.10:FF:000005">
    <property type="entry name" value="Guanylate kinase"/>
    <property type="match status" value="1"/>
</dbReference>
<dbReference type="PANTHER" id="PTHR23117">
    <property type="entry name" value="GUANYLATE KINASE-RELATED"/>
    <property type="match status" value="1"/>
</dbReference>
<dbReference type="PROSITE" id="PS50052">
    <property type="entry name" value="GUANYLATE_KINASE_2"/>
    <property type="match status" value="1"/>
</dbReference>
<accession>A0A971M2D2</accession>
<dbReference type="SMART" id="SM00072">
    <property type="entry name" value="GuKc"/>
    <property type="match status" value="1"/>
</dbReference>
<keyword evidence="6 13" id="KW-0963">Cytoplasm</keyword>
<name>A0A971M2D2_9BACT</name>
<evidence type="ECO:0000256" key="3">
    <source>
        <dbReference type="ARBA" id="ARBA00005790"/>
    </source>
</evidence>
<organism evidence="15 16">
    <name type="scientific">Syntrophorhabdus aromaticivorans</name>
    <dbReference type="NCBI Taxonomy" id="328301"/>
    <lineage>
        <taxon>Bacteria</taxon>
        <taxon>Pseudomonadati</taxon>
        <taxon>Thermodesulfobacteriota</taxon>
        <taxon>Syntrophorhabdia</taxon>
        <taxon>Syntrophorhabdales</taxon>
        <taxon>Syntrophorhabdaceae</taxon>
        <taxon>Syntrophorhabdus</taxon>
    </lineage>
</organism>
<dbReference type="CDD" id="cd00071">
    <property type="entry name" value="GMPK"/>
    <property type="match status" value="1"/>
</dbReference>
<dbReference type="NCBIfam" id="TIGR03263">
    <property type="entry name" value="guanyl_kin"/>
    <property type="match status" value="1"/>
</dbReference>
<dbReference type="InterPro" id="IPR017665">
    <property type="entry name" value="Guanylate_kinase"/>
</dbReference>
<dbReference type="PANTHER" id="PTHR23117:SF13">
    <property type="entry name" value="GUANYLATE KINASE"/>
    <property type="match status" value="1"/>
</dbReference>
<reference evidence="15" key="1">
    <citation type="journal article" date="2020" name="Biotechnol. Biofuels">
        <title>New insights from the biogas microbiome by comprehensive genome-resolved metagenomics of nearly 1600 species originating from multiple anaerobic digesters.</title>
        <authorList>
            <person name="Campanaro S."/>
            <person name="Treu L."/>
            <person name="Rodriguez-R L.M."/>
            <person name="Kovalovszki A."/>
            <person name="Ziels R.M."/>
            <person name="Maus I."/>
            <person name="Zhu X."/>
            <person name="Kougias P.G."/>
            <person name="Basile A."/>
            <person name="Luo G."/>
            <person name="Schluter A."/>
            <person name="Konstantinidis K.T."/>
            <person name="Angelidaki I."/>
        </authorList>
    </citation>
    <scope>NUCLEOTIDE SEQUENCE</scope>
    <source>
        <strain evidence="15">AS06rmzACSIP_7</strain>
    </source>
</reference>
<comment type="subcellular location">
    <subcellularLocation>
        <location evidence="2 13">Cytoplasm</location>
    </subcellularLocation>
</comment>
<evidence type="ECO:0000313" key="16">
    <source>
        <dbReference type="Proteomes" id="UP000777265"/>
    </source>
</evidence>
<evidence type="ECO:0000256" key="8">
    <source>
        <dbReference type="ARBA" id="ARBA00022741"/>
    </source>
</evidence>
<evidence type="ECO:0000256" key="4">
    <source>
        <dbReference type="ARBA" id="ARBA00012961"/>
    </source>
</evidence>
<comment type="caution">
    <text evidence="15">The sequence shown here is derived from an EMBL/GenBank/DDBJ whole genome shotgun (WGS) entry which is preliminary data.</text>
</comment>
<evidence type="ECO:0000256" key="2">
    <source>
        <dbReference type="ARBA" id="ARBA00004496"/>
    </source>
</evidence>
<dbReference type="EMBL" id="JAAYEE010000077">
    <property type="protein sequence ID" value="NLW34723.1"/>
    <property type="molecule type" value="Genomic_DNA"/>
</dbReference>